<dbReference type="InterPro" id="IPR009241">
    <property type="entry name" value="HigB-like"/>
</dbReference>
<evidence type="ECO:0000313" key="4">
    <source>
        <dbReference type="Proteomes" id="UP000196759"/>
    </source>
</evidence>
<reference evidence="3 5" key="3">
    <citation type="submission" date="2017-06" db="EMBL/GenBank/DDBJ databases">
        <title>Draft genome sequence of Fusobacterium nucleatum subsp. polymorphum KCOM 1271 (=ChDC F305).</title>
        <authorList>
            <person name="Kook J.-K."/>
            <person name="Park S.-N."/>
            <person name="Lim Y.K."/>
            <person name="Roh H."/>
        </authorList>
    </citation>
    <scope>NUCLEOTIDE SEQUENCE [LARGE SCALE GENOMIC DNA]</scope>
    <source>
        <strain evidence="3">KCOM 1271</strain>
        <strain evidence="5">KCOM 1271 (ChDC F305)</strain>
    </source>
</reference>
<reference evidence="1 4" key="2">
    <citation type="submission" date="2017-06" db="EMBL/GenBank/DDBJ databases">
        <title>Draft genome sequence of Fusobacterium nucleatum subsp. polymorphum KCOM 1260 (=ChDC F218).</title>
        <authorList>
            <person name="Kook J.-K."/>
            <person name="Park S.-N."/>
            <person name="Lim Y.K."/>
            <person name="Roh H."/>
        </authorList>
    </citation>
    <scope>NUCLEOTIDE SEQUENCE [LARGE SCALE GENOMIC DNA]</scope>
    <source>
        <strain evidence="1">KCOM 1260</strain>
        <strain evidence="4">KCOM 1260 (ChDC F218)</strain>
    </source>
</reference>
<dbReference type="Proteomes" id="UP000225199">
    <property type="component" value="Unassembled WGS sequence"/>
</dbReference>
<dbReference type="EMBL" id="NIRN01000001">
    <property type="protein sequence ID" value="PHI07229.1"/>
    <property type="molecule type" value="Genomic_DNA"/>
</dbReference>
<dbReference type="Gene3D" id="3.30.2310.20">
    <property type="entry name" value="RelE-like"/>
    <property type="match status" value="1"/>
</dbReference>
<reference evidence="2 6" key="1">
    <citation type="submission" date="2017-06" db="EMBL/GenBank/DDBJ databases">
        <title>Draft genome sequence of Fusobacterium nucleatum subsp. polymorphum KCOM 1002 (=ChDC F175).</title>
        <authorList>
            <person name="Kook J.-K."/>
            <person name="Park S.-N."/>
            <person name="Lim Y.K."/>
            <person name="Roh H."/>
        </authorList>
    </citation>
    <scope>NUCLEOTIDE SEQUENCE [LARGE SCALE GENOMIC DNA]</scope>
    <source>
        <strain evidence="2">KCOM 1002</strain>
        <strain evidence="6">KCOM 1002 (ChDC F175)</strain>
    </source>
</reference>
<evidence type="ECO:0000313" key="6">
    <source>
        <dbReference type="Proteomes" id="UP000225199"/>
    </source>
</evidence>
<proteinExistence type="predicted"/>
<sequence>MEIKLDKKADKILENLLSNSKNSIEYKLGLKISESILLLENEKNYLLDIKSIKANKNLYEIRIKSPLNYRIFYYDNNGKLYIVLDIIEKKTNKLPQKYFDDILKRIERNL</sequence>
<dbReference type="InterPro" id="IPR035093">
    <property type="entry name" value="RelE/ParE_toxin_dom_sf"/>
</dbReference>
<dbReference type="Proteomes" id="UP000196759">
    <property type="component" value="Chromosome"/>
</dbReference>
<dbReference type="RefSeq" id="WP_023037711.1">
    <property type="nucleotide sequence ID" value="NZ_CP021934.1"/>
</dbReference>
<keyword evidence="4" id="KW-1185">Reference proteome</keyword>
<organism evidence="1 4">
    <name type="scientific">Fusobacterium nucleatum subsp. polymorphum</name>
    <name type="common">Fusobacterium polymorphum</name>
    <dbReference type="NCBI Taxonomy" id="76857"/>
    <lineage>
        <taxon>Bacteria</taxon>
        <taxon>Fusobacteriati</taxon>
        <taxon>Fusobacteriota</taxon>
        <taxon>Fusobacteriia</taxon>
        <taxon>Fusobacteriales</taxon>
        <taxon>Fusobacteriaceae</taxon>
        <taxon>Fusobacterium</taxon>
    </lineage>
</organism>
<evidence type="ECO:0008006" key="7">
    <source>
        <dbReference type="Google" id="ProtNLM"/>
    </source>
</evidence>
<dbReference type="EMBL" id="NIRJ01000001">
    <property type="protein sequence ID" value="PHH96199.1"/>
    <property type="molecule type" value="Genomic_DNA"/>
</dbReference>
<evidence type="ECO:0000313" key="5">
    <source>
        <dbReference type="Proteomes" id="UP000224182"/>
    </source>
</evidence>
<evidence type="ECO:0000313" key="1">
    <source>
        <dbReference type="EMBL" id="ASC03851.1"/>
    </source>
</evidence>
<dbReference type="Proteomes" id="UP000224182">
    <property type="component" value="Unassembled WGS sequence"/>
</dbReference>
<accession>A0A1Z3CJT0</accession>
<dbReference type="AlphaFoldDB" id="A0A1Z3CJT0"/>
<evidence type="ECO:0000313" key="3">
    <source>
        <dbReference type="EMBL" id="PHI07229.1"/>
    </source>
</evidence>
<dbReference type="EMBL" id="CP021934">
    <property type="protein sequence ID" value="ASC03851.1"/>
    <property type="molecule type" value="Genomic_DNA"/>
</dbReference>
<gene>
    <name evidence="2" type="ORF">CA840_01775</name>
    <name evidence="1" type="ORF">CBG50_11725</name>
    <name evidence="3" type="ORF">CBG54_09550</name>
</gene>
<evidence type="ECO:0000313" key="2">
    <source>
        <dbReference type="EMBL" id="PHH96199.1"/>
    </source>
</evidence>
<dbReference type="Pfam" id="PF05973">
    <property type="entry name" value="Gp49"/>
    <property type="match status" value="1"/>
</dbReference>
<name>A0A1Z3CJT0_FUSNP</name>
<protein>
    <recommendedName>
        <fullName evidence="7">Addiction module toxin RelE</fullName>
    </recommendedName>
</protein>